<dbReference type="Proteomes" id="UP001202831">
    <property type="component" value="Unassembled WGS sequence"/>
</dbReference>
<protein>
    <submittedName>
        <fullName evidence="2">Uncharacterized protein</fullName>
    </submittedName>
</protein>
<evidence type="ECO:0000313" key="2">
    <source>
        <dbReference type="EMBL" id="MCL2914126.1"/>
    </source>
</evidence>
<sequence length="55" mass="5856">MLDFLLALLGSVDGADTALAKSMKRSKTLTIMVIVGMLLFGAFILFLVHMAGKQG</sequence>
<keyword evidence="1" id="KW-0472">Membrane</keyword>
<feature type="transmembrane region" description="Helical" evidence="1">
    <location>
        <begin position="30"/>
        <end position="51"/>
    </location>
</feature>
<organism evidence="2 3">
    <name type="scientific">Shewanella corallii</name>
    <dbReference type="NCBI Taxonomy" id="560080"/>
    <lineage>
        <taxon>Bacteria</taxon>
        <taxon>Pseudomonadati</taxon>
        <taxon>Pseudomonadota</taxon>
        <taxon>Gammaproteobacteria</taxon>
        <taxon>Alteromonadales</taxon>
        <taxon>Shewanellaceae</taxon>
        <taxon>Shewanella</taxon>
    </lineage>
</organism>
<gene>
    <name evidence="2" type="ORF">L2725_10120</name>
</gene>
<comment type="caution">
    <text evidence="2">The sequence shown here is derived from an EMBL/GenBank/DDBJ whole genome shotgun (WGS) entry which is preliminary data.</text>
</comment>
<evidence type="ECO:0000313" key="3">
    <source>
        <dbReference type="Proteomes" id="UP001202831"/>
    </source>
</evidence>
<proteinExistence type="predicted"/>
<reference evidence="2 3" key="1">
    <citation type="submission" date="2022-01" db="EMBL/GenBank/DDBJ databases">
        <title>Whole genome-based taxonomy of the Shewanellaceae.</title>
        <authorList>
            <person name="Martin-Rodriguez A.J."/>
        </authorList>
    </citation>
    <scope>NUCLEOTIDE SEQUENCE [LARGE SCALE GENOMIC DNA]</scope>
    <source>
        <strain evidence="2 3">DSM 21332</strain>
    </source>
</reference>
<name>A0ABT0N6P7_9GAMM</name>
<evidence type="ECO:0000256" key="1">
    <source>
        <dbReference type="SAM" id="Phobius"/>
    </source>
</evidence>
<accession>A0ABT0N6P7</accession>
<keyword evidence="1" id="KW-1133">Transmembrane helix</keyword>
<keyword evidence="3" id="KW-1185">Reference proteome</keyword>
<keyword evidence="1" id="KW-0812">Transmembrane</keyword>
<dbReference type="RefSeq" id="WP_249248848.1">
    <property type="nucleotide sequence ID" value="NZ_JAKIKT010000003.1"/>
</dbReference>
<dbReference type="EMBL" id="JAKIKT010000003">
    <property type="protein sequence ID" value="MCL2914126.1"/>
    <property type="molecule type" value="Genomic_DNA"/>
</dbReference>